<evidence type="ECO:0000256" key="10">
    <source>
        <dbReference type="ARBA" id="ARBA00023154"/>
    </source>
</evidence>
<keyword evidence="7" id="KW-0547">Nucleotide-binding</keyword>
<dbReference type="GO" id="GO:0009090">
    <property type="term" value="P:homoserine biosynthetic process"/>
    <property type="evidence" value="ECO:0007669"/>
    <property type="project" value="TreeGrafter"/>
</dbReference>
<dbReference type="KEGG" id="vta:A0105"/>
<dbReference type="GO" id="GO:0009088">
    <property type="term" value="P:threonine biosynthetic process"/>
    <property type="evidence" value="ECO:0007669"/>
    <property type="project" value="UniProtKB-UniPathway"/>
</dbReference>
<dbReference type="EC" id="2.7.2.4" evidence="12"/>
<protein>
    <recommendedName>
        <fullName evidence="12">Aspartokinase</fullName>
        <ecNumber evidence="12">2.7.2.4</ecNumber>
    </recommendedName>
</protein>
<dbReference type="GO" id="GO:0009089">
    <property type="term" value="P:lysine biosynthetic process via diaminopimelate"/>
    <property type="evidence" value="ECO:0007669"/>
    <property type="project" value="UniProtKB-UniPathway"/>
</dbReference>
<dbReference type="Proteomes" id="UP000235828">
    <property type="component" value="Chromosome A"/>
</dbReference>
<dbReference type="GO" id="GO:0005829">
    <property type="term" value="C:cytosol"/>
    <property type="evidence" value="ECO:0007669"/>
    <property type="project" value="TreeGrafter"/>
</dbReference>
<evidence type="ECO:0000313" key="15">
    <source>
        <dbReference type="EMBL" id="SON48084.1"/>
    </source>
</evidence>
<evidence type="ECO:0000256" key="7">
    <source>
        <dbReference type="ARBA" id="ARBA00022741"/>
    </source>
</evidence>
<gene>
    <name evidence="15" type="primary">lysC</name>
    <name evidence="15" type="ORF">VTAP4600_A0105</name>
</gene>
<evidence type="ECO:0000256" key="6">
    <source>
        <dbReference type="ARBA" id="ARBA00022679"/>
    </source>
</evidence>
<dbReference type="Gene3D" id="3.40.1160.10">
    <property type="entry name" value="Acetylglutamate kinase-like"/>
    <property type="match status" value="1"/>
</dbReference>
<sequence>MTRTTRDSLIVQKFGGTSVGSIERIEAVAQRVIKAKSEGNQLVVVVSAMSGETNRLMDLALQVDAVPTARELDVLLSAGEQVTMALLAMTLNKMGTPAVSMTGFQAGIQTNDQHNNASIKHIDTQLIESYLEQEQVVIVAGFQGITDDGNISTLGRGGSDTTAVALAGALRASECQIFTDVDGVYTCDPRVVPSATKLATIDFPSMEEMARKGAKVLHLPSVQHAWKQRVPLRVLSSFSHDTGTLVCGEKGDNQICGLAMQQDLILVQVVPAELHSLINQCQLLGIEVWDVLKTENYQGVIIKQNQFAKLALVLSDKICASKNVSALTCVGDAAPERLNAIHSLLKKHNVDVFWSMKTKNSVMLLICPEQLEVAANLVHNSFVVTNIELDGHQVLMVS</sequence>
<evidence type="ECO:0000256" key="2">
    <source>
        <dbReference type="ARBA" id="ARBA00004986"/>
    </source>
</evidence>
<dbReference type="FunFam" id="3.40.1160.10:FF:000002">
    <property type="entry name" value="Aspartokinase"/>
    <property type="match status" value="1"/>
</dbReference>
<evidence type="ECO:0000256" key="1">
    <source>
        <dbReference type="ARBA" id="ARBA00004766"/>
    </source>
</evidence>
<evidence type="ECO:0000256" key="12">
    <source>
        <dbReference type="RuleBase" id="RU003448"/>
    </source>
</evidence>
<comment type="pathway">
    <text evidence="3 13">Amino-acid biosynthesis; L-threonine biosynthesis; L-threonine from L-aspartate: step 1/5.</text>
</comment>
<dbReference type="OrthoDB" id="9799110at2"/>
<dbReference type="PROSITE" id="PS00324">
    <property type="entry name" value="ASPARTOKINASE"/>
    <property type="match status" value="1"/>
</dbReference>
<dbReference type="InterPro" id="IPR001341">
    <property type="entry name" value="Asp_kinase"/>
</dbReference>
<evidence type="ECO:0000256" key="5">
    <source>
        <dbReference type="ARBA" id="ARBA00022605"/>
    </source>
</evidence>
<comment type="similarity">
    <text evidence="4 12">Belongs to the aspartokinase family.</text>
</comment>
<keyword evidence="9" id="KW-0067">ATP-binding</keyword>
<keyword evidence="10" id="KW-0457">Lysine biosynthesis</keyword>
<dbReference type="NCBIfam" id="NF006459">
    <property type="entry name" value="PRK08841.1"/>
    <property type="match status" value="1"/>
</dbReference>
<evidence type="ECO:0000313" key="16">
    <source>
        <dbReference type="Proteomes" id="UP000235828"/>
    </source>
</evidence>
<comment type="catalytic activity">
    <reaction evidence="11 12">
        <text>L-aspartate + ATP = 4-phospho-L-aspartate + ADP</text>
        <dbReference type="Rhea" id="RHEA:23776"/>
        <dbReference type="ChEBI" id="CHEBI:29991"/>
        <dbReference type="ChEBI" id="CHEBI:30616"/>
        <dbReference type="ChEBI" id="CHEBI:57535"/>
        <dbReference type="ChEBI" id="CHEBI:456216"/>
        <dbReference type="EC" id="2.7.2.4"/>
    </reaction>
</comment>
<dbReference type="PANTHER" id="PTHR21499:SF3">
    <property type="entry name" value="ASPARTOKINASE"/>
    <property type="match status" value="1"/>
</dbReference>
<dbReference type="InterPro" id="IPR036393">
    <property type="entry name" value="AceGlu_kinase-like_sf"/>
</dbReference>
<dbReference type="NCBIfam" id="TIGR00657">
    <property type="entry name" value="asp_kinases"/>
    <property type="match status" value="1"/>
</dbReference>
<dbReference type="EMBL" id="LT960611">
    <property type="protein sequence ID" value="SON48084.1"/>
    <property type="molecule type" value="Genomic_DNA"/>
</dbReference>
<keyword evidence="5 13" id="KW-0028">Amino-acid biosynthesis</keyword>
<dbReference type="InterPro" id="IPR018042">
    <property type="entry name" value="Aspartate_kinase_CS"/>
</dbReference>
<dbReference type="GO" id="GO:0005524">
    <property type="term" value="F:ATP binding"/>
    <property type="evidence" value="ECO:0007669"/>
    <property type="project" value="UniProtKB-KW"/>
</dbReference>
<dbReference type="RefSeq" id="WP_102521016.1">
    <property type="nucleotide sequence ID" value="NZ_LT960611.1"/>
</dbReference>
<evidence type="ECO:0000256" key="9">
    <source>
        <dbReference type="ARBA" id="ARBA00022840"/>
    </source>
</evidence>
<keyword evidence="16" id="KW-1185">Reference proteome</keyword>
<dbReference type="UniPathway" id="UPA00050">
    <property type="reaction ID" value="UER00461"/>
</dbReference>
<dbReference type="Pfam" id="PF00696">
    <property type="entry name" value="AA_kinase"/>
    <property type="match status" value="1"/>
</dbReference>
<organism evidence="15 16">
    <name type="scientific">Vibrio tapetis subsp. tapetis</name>
    <dbReference type="NCBI Taxonomy" id="1671868"/>
    <lineage>
        <taxon>Bacteria</taxon>
        <taxon>Pseudomonadati</taxon>
        <taxon>Pseudomonadota</taxon>
        <taxon>Gammaproteobacteria</taxon>
        <taxon>Vibrionales</taxon>
        <taxon>Vibrionaceae</taxon>
        <taxon>Vibrio</taxon>
    </lineage>
</organism>
<name>A0A2N8Z844_9VIBR</name>
<comment type="pathway">
    <text evidence="2 13">Amino-acid biosynthesis; L-methionine biosynthesis via de novo pathway; L-homoserine from L-aspartate: step 1/3.</text>
</comment>
<evidence type="ECO:0000256" key="13">
    <source>
        <dbReference type="RuleBase" id="RU004249"/>
    </source>
</evidence>
<dbReference type="CDD" id="cd04261">
    <property type="entry name" value="AAK_AKii-LysC-BS"/>
    <property type="match status" value="1"/>
</dbReference>
<comment type="pathway">
    <text evidence="1 13">Amino-acid biosynthesis; L-lysine biosynthesis via DAP pathway; (S)-tetrahydrodipicolinate from L-aspartate: step 1/4.</text>
</comment>
<evidence type="ECO:0000256" key="3">
    <source>
        <dbReference type="ARBA" id="ARBA00005139"/>
    </source>
</evidence>
<dbReference type="UniPathway" id="UPA00051">
    <property type="reaction ID" value="UER00462"/>
</dbReference>
<keyword evidence="6 12" id="KW-0808">Transferase</keyword>
<dbReference type="PANTHER" id="PTHR21499">
    <property type="entry name" value="ASPARTATE KINASE"/>
    <property type="match status" value="1"/>
</dbReference>
<dbReference type="AlphaFoldDB" id="A0A2N8Z844"/>
<evidence type="ECO:0000256" key="4">
    <source>
        <dbReference type="ARBA" id="ARBA00010122"/>
    </source>
</evidence>
<dbReference type="InterPro" id="IPR041740">
    <property type="entry name" value="AKii-LysC-BS"/>
</dbReference>
<keyword evidence="8 12" id="KW-0418">Kinase</keyword>
<evidence type="ECO:0000256" key="8">
    <source>
        <dbReference type="ARBA" id="ARBA00022777"/>
    </source>
</evidence>
<reference evidence="15 16" key="1">
    <citation type="submission" date="2017-10" db="EMBL/GenBank/DDBJ databases">
        <authorList>
            <person name="Banno H."/>
            <person name="Chua N.-H."/>
        </authorList>
    </citation>
    <scope>NUCLEOTIDE SEQUENCE [LARGE SCALE GENOMIC DNA]</scope>
    <source>
        <strain evidence="15">Vibrio tapetis CECT4600</strain>
    </source>
</reference>
<dbReference type="InterPro" id="IPR001048">
    <property type="entry name" value="Asp/Glu/Uridylate_kinase"/>
</dbReference>
<evidence type="ECO:0000256" key="11">
    <source>
        <dbReference type="ARBA" id="ARBA00047872"/>
    </source>
</evidence>
<dbReference type="NCBIfam" id="NF005155">
    <property type="entry name" value="PRK06635.1-4"/>
    <property type="match status" value="1"/>
</dbReference>
<proteinExistence type="inferred from homology"/>
<feature type="domain" description="Aspartate/glutamate/uridylate kinase" evidence="14">
    <location>
        <begin position="9"/>
        <end position="235"/>
    </location>
</feature>
<dbReference type="UniPathway" id="UPA00034">
    <property type="reaction ID" value="UER00015"/>
</dbReference>
<evidence type="ECO:0000259" key="14">
    <source>
        <dbReference type="Pfam" id="PF00696"/>
    </source>
</evidence>
<accession>A0A2N8Z844</accession>
<dbReference type="SUPFAM" id="SSF53633">
    <property type="entry name" value="Carbamate kinase-like"/>
    <property type="match status" value="1"/>
</dbReference>
<dbReference type="GO" id="GO:0004072">
    <property type="term" value="F:aspartate kinase activity"/>
    <property type="evidence" value="ECO:0007669"/>
    <property type="project" value="UniProtKB-EC"/>
</dbReference>